<sequence length="303" mass="31677">MASGDGGDSWQWNDRETGSGGDGDDGDDGNEASGGGPLSRVRWFFDTDEEWVVFVREVLSSLGIVVVIGLVLFGVSGLWPPLVAIESESMTPHMQKGDLVFVMEEHRFAGGAAQDGTGVVTYRSGAAADYTQFDEPGDVIVYQPDGDPQATPIIHRARFWVNESENWYEKANESYLGTAENCEELANCPAPHAGFVTKGDANDAYDQISTGLDPISGPVEPSWVVGTAELRIPWLGKIRLFFGQVSATPSGSVGNETVGTAGTTTPTVSTVASAPSTAITAPTAPTATTPITGNGPAPAAPAP</sequence>
<comment type="caution">
    <text evidence="7">The sequence shown here is derived from an EMBL/GenBank/DDBJ whole genome shotgun (WGS) entry which is preliminary data.</text>
</comment>
<dbReference type="PANTHER" id="PTHR10806:SF6">
    <property type="entry name" value="SIGNAL PEPTIDASE COMPLEX CATALYTIC SUBUNIT SEC11"/>
    <property type="match status" value="1"/>
</dbReference>
<dbReference type="AlphaFoldDB" id="M0M5I6"/>
<dbReference type="PATRIC" id="fig|1132509.6.peg.717"/>
<proteinExistence type="predicted"/>
<comment type="subcellular location">
    <subcellularLocation>
        <location evidence="1">Membrane</location>
    </subcellularLocation>
</comment>
<evidence type="ECO:0000256" key="2">
    <source>
        <dbReference type="ARBA" id="ARBA00022692"/>
    </source>
</evidence>
<evidence type="ECO:0000256" key="1">
    <source>
        <dbReference type="ARBA" id="ARBA00004370"/>
    </source>
</evidence>
<keyword evidence="4 6" id="KW-0472">Membrane</keyword>
<feature type="transmembrane region" description="Helical" evidence="6">
    <location>
        <begin position="58"/>
        <end position="85"/>
    </location>
</feature>
<evidence type="ECO:0000256" key="6">
    <source>
        <dbReference type="SAM" id="Phobius"/>
    </source>
</evidence>
<keyword evidence="8" id="KW-1185">Reference proteome</keyword>
<organism evidence="7 8">
    <name type="scientific">Halococcus hamelinensis 100A6</name>
    <dbReference type="NCBI Taxonomy" id="1132509"/>
    <lineage>
        <taxon>Archaea</taxon>
        <taxon>Methanobacteriati</taxon>
        <taxon>Methanobacteriota</taxon>
        <taxon>Stenosarchaea group</taxon>
        <taxon>Halobacteria</taxon>
        <taxon>Halobacteriales</taxon>
        <taxon>Halococcaceae</taxon>
        <taxon>Halococcus</taxon>
    </lineage>
</organism>
<dbReference type="CDD" id="cd06530">
    <property type="entry name" value="S26_SPase_I"/>
    <property type="match status" value="1"/>
</dbReference>
<dbReference type="GO" id="GO:0016020">
    <property type="term" value="C:membrane"/>
    <property type="evidence" value="ECO:0007669"/>
    <property type="project" value="UniProtKB-SubCell"/>
</dbReference>
<evidence type="ECO:0000313" key="8">
    <source>
        <dbReference type="Proteomes" id="UP000011566"/>
    </source>
</evidence>
<keyword evidence="3 6" id="KW-1133">Transmembrane helix</keyword>
<feature type="compositionally biased region" description="Low complexity" evidence="5">
    <location>
        <begin position="266"/>
        <end position="297"/>
    </location>
</feature>
<dbReference type="eggNOG" id="arCOG01739">
    <property type="taxonomic scope" value="Archaea"/>
</dbReference>
<gene>
    <name evidence="7" type="ORF">C447_03044</name>
</gene>
<evidence type="ECO:0000256" key="3">
    <source>
        <dbReference type="ARBA" id="ARBA00022989"/>
    </source>
</evidence>
<dbReference type="InterPro" id="IPR001733">
    <property type="entry name" value="Peptidase_S26B"/>
</dbReference>
<dbReference type="RefSeq" id="WP_007690754.1">
    <property type="nucleotide sequence ID" value="NZ_AJRK01000412.1"/>
</dbReference>
<name>M0M5I6_9EURY</name>
<dbReference type="InterPro" id="IPR036286">
    <property type="entry name" value="LexA/Signal_pep-like_sf"/>
</dbReference>
<dbReference type="GO" id="GO:0006465">
    <property type="term" value="P:signal peptide processing"/>
    <property type="evidence" value="ECO:0007669"/>
    <property type="project" value="InterPro"/>
</dbReference>
<dbReference type="PANTHER" id="PTHR10806">
    <property type="entry name" value="SIGNAL PEPTIDASE COMPLEX CATALYTIC SUBUNIT SEC11"/>
    <property type="match status" value="1"/>
</dbReference>
<reference evidence="7 8" key="1">
    <citation type="journal article" date="2014" name="PLoS Genet.">
        <title>Phylogenetically driven sequencing of extremely halophilic archaea reveals strategies for static and dynamic osmo-response.</title>
        <authorList>
            <person name="Becker E.A."/>
            <person name="Seitzer P.M."/>
            <person name="Tritt A."/>
            <person name="Larsen D."/>
            <person name="Krusor M."/>
            <person name="Yao A.I."/>
            <person name="Wu D."/>
            <person name="Madern D."/>
            <person name="Eisen J.A."/>
            <person name="Darling A.E."/>
            <person name="Facciotti M.T."/>
        </authorList>
    </citation>
    <scope>NUCLEOTIDE SEQUENCE [LARGE SCALE GENOMIC DNA]</scope>
    <source>
        <strain evidence="7 8">100A6</strain>
    </source>
</reference>
<accession>M0M5I6</accession>
<dbReference type="EMBL" id="AOMB01000008">
    <property type="protein sequence ID" value="EMA40966.1"/>
    <property type="molecule type" value="Genomic_DNA"/>
</dbReference>
<feature type="region of interest" description="Disordered" evidence="5">
    <location>
        <begin position="266"/>
        <end position="303"/>
    </location>
</feature>
<dbReference type="InterPro" id="IPR019533">
    <property type="entry name" value="Peptidase_S26"/>
</dbReference>
<dbReference type="GO" id="GO:0004252">
    <property type="term" value="F:serine-type endopeptidase activity"/>
    <property type="evidence" value="ECO:0007669"/>
    <property type="project" value="InterPro"/>
</dbReference>
<dbReference type="OrthoDB" id="4822at2157"/>
<evidence type="ECO:0000256" key="5">
    <source>
        <dbReference type="SAM" id="MobiDB-lite"/>
    </source>
</evidence>
<protein>
    <submittedName>
        <fullName evidence="7">Signal peptidase I-like protein</fullName>
    </submittedName>
</protein>
<keyword evidence="2 6" id="KW-0812">Transmembrane</keyword>
<feature type="region of interest" description="Disordered" evidence="5">
    <location>
        <begin position="1"/>
        <end position="35"/>
    </location>
</feature>
<dbReference type="Proteomes" id="UP000011566">
    <property type="component" value="Unassembled WGS sequence"/>
</dbReference>
<dbReference type="SUPFAM" id="SSF51306">
    <property type="entry name" value="LexA/Signal peptidase"/>
    <property type="match status" value="1"/>
</dbReference>
<evidence type="ECO:0000256" key="4">
    <source>
        <dbReference type="ARBA" id="ARBA00023136"/>
    </source>
</evidence>
<evidence type="ECO:0000313" key="7">
    <source>
        <dbReference type="EMBL" id="EMA40966.1"/>
    </source>
</evidence>